<dbReference type="Pfam" id="PF04024">
    <property type="entry name" value="PspC"/>
    <property type="match status" value="1"/>
</dbReference>
<comment type="caution">
    <text evidence="8">The sequence shown here is derived from an EMBL/GenBank/DDBJ whole genome shotgun (WGS) entry which is preliminary data.</text>
</comment>
<evidence type="ECO:0000256" key="6">
    <source>
        <dbReference type="SAM" id="Phobius"/>
    </source>
</evidence>
<keyword evidence="2" id="KW-1003">Cell membrane</keyword>
<evidence type="ECO:0000256" key="2">
    <source>
        <dbReference type="ARBA" id="ARBA00022475"/>
    </source>
</evidence>
<proteinExistence type="predicted"/>
<sequence length="254" mass="28162">MKKTLTINFNQTVFSLEEDAYQKLDQYLNSVNKYFADNPDKEEIISDIETRAAEKFSQKLSRSKTVINLKDINGFISSMGTVEAISGEESVSAVSGKTRLKHLFRDPDNRIIAGVASGIAAYFGADPTLIRLIFIILIFALGFSIWFYPLLWLIIPLAKTAAEKIEMKGKPVTLANIQAAINNKFPQSSPDKDEGKIVKILLFPFKLIGRSLPYLSPAFGNFLLPAEVGSFRIFCLRTLNCLAVVGYLPADRGG</sequence>
<feature type="transmembrane region" description="Helical" evidence="6">
    <location>
        <begin position="131"/>
        <end position="158"/>
    </location>
</feature>
<keyword evidence="5 6" id="KW-0472">Membrane</keyword>
<dbReference type="EMBL" id="MNXQ01000011">
    <property type="protein sequence ID" value="OIP04194.1"/>
    <property type="molecule type" value="Genomic_DNA"/>
</dbReference>
<dbReference type="AlphaFoldDB" id="A0A1J5B893"/>
<keyword evidence="4 6" id="KW-1133">Transmembrane helix</keyword>
<gene>
    <name evidence="8" type="ORF">AUK18_00490</name>
</gene>
<evidence type="ECO:0000256" key="3">
    <source>
        <dbReference type="ARBA" id="ARBA00022692"/>
    </source>
</evidence>
<name>A0A1J5B893_9BACT</name>
<evidence type="ECO:0000313" key="8">
    <source>
        <dbReference type="EMBL" id="OIP04194.1"/>
    </source>
</evidence>
<dbReference type="PANTHER" id="PTHR33885">
    <property type="entry name" value="PHAGE SHOCK PROTEIN C"/>
    <property type="match status" value="1"/>
</dbReference>
<reference evidence="8 9" key="1">
    <citation type="journal article" date="2016" name="Environ. Microbiol.">
        <title>Genomic resolution of a cold subsurface aquifer community provides metabolic insights for novel microbes adapted to high CO concentrations.</title>
        <authorList>
            <person name="Probst A.J."/>
            <person name="Castelle C.J."/>
            <person name="Singh A."/>
            <person name="Brown C.T."/>
            <person name="Anantharaman K."/>
            <person name="Sharon I."/>
            <person name="Hug L.A."/>
            <person name="Burstein D."/>
            <person name="Emerson J.B."/>
            <person name="Thomas B.C."/>
            <person name="Banfield J.F."/>
        </authorList>
    </citation>
    <scope>NUCLEOTIDE SEQUENCE [LARGE SCALE GENOMIC DNA]</scope>
    <source>
        <strain evidence="8">CG2_30_44_31</strain>
    </source>
</reference>
<evidence type="ECO:0000313" key="9">
    <source>
        <dbReference type="Proteomes" id="UP000183605"/>
    </source>
</evidence>
<organism evidence="8 9">
    <name type="scientific">Candidatus Beckwithbacteria bacterium CG2_30_44_31</name>
    <dbReference type="NCBI Taxonomy" id="1805035"/>
    <lineage>
        <taxon>Bacteria</taxon>
        <taxon>Candidatus Beckwithiibacteriota</taxon>
    </lineage>
</organism>
<dbReference type="InterPro" id="IPR007168">
    <property type="entry name" value="Phageshock_PspC_N"/>
</dbReference>
<dbReference type="InterPro" id="IPR052027">
    <property type="entry name" value="PspC"/>
</dbReference>
<dbReference type="PANTHER" id="PTHR33885:SF3">
    <property type="entry name" value="PHAGE SHOCK PROTEIN C"/>
    <property type="match status" value="1"/>
</dbReference>
<dbReference type="GO" id="GO:0005886">
    <property type="term" value="C:plasma membrane"/>
    <property type="evidence" value="ECO:0007669"/>
    <property type="project" value="UniProtKB-SubCell"/>
</dbReference>
<accession>A0A1J5B893</accession>
<keyword evidence="3 6" id="KW-0812">Transmembrane</keyword>
<evidence type="ECO:0000256" key="1">
    <source>
        <dbReference type="ARBA" id="ARBA00004162"/>
    </source>
</evidence>
<feature type="domain" description="Phage shock protein PspC N-terminal" evidence="7">
    <location>
        <begin position="101"/>
        <end position="157"/>
    </location>
</feature>
<evidence type="ECO:0000256" key="4">
    <source>
        <dbReference type="ARBA" id="ARBA00022989"/>
    </source>
</evidence>
<protein>
    <recommendedName>
        <fullName evidence="7">Phage shock protein PspC N-terminal domain-containing protein</fullName>
    </recommendedName>
</protein>
<comment type="subcellular location">
    <subcellularLocation>
        <location evidence="1">Cell membrane</location>
        <topology evidence="1">Single-pass membrane protein</topology>
    </subcellularLocation>
</comment>
<dbReference type="Proteomes" id="UP000183605">
    <property type="component" value="Unassembled WGS sequence"/>
</dbReference>
<evidence type="ECO:0000259" key="7">
    <source>
        <dbReference type="Pfam" id="PF04024"/>
    </source>
</evidence>
<evidence type="ECO:0000256" key="5">
    <source>
        <dbReference type="ARBA" id="ARBA00023136"/>
    </source>
</evidence>